<proteinExistence type="predicted"/>
<dbReference type="AlphaFoldDB" id="A0A0G1LT25"/>
<accession>A0A0G1LT25</accession>
<protein>
    <submittedName>
        <fullName evidence="2">Uncharacterized protein</fullName>
    </submittedName>
</protein>
<gene>
    <name evidence="2" type="ORF">UW63_C0003G0004</name>
</gene>
<feature type="compositionally biased region" description="Gly residues" evidence="1">
    <location>
        <begin position="1"/>
        <end position="10"/>
    </location>
</feature>
<dbReference type="Proteomes" id="UP000034154">
    <property type="component" value="Unassembled WGS sequence"/>
</dbReference>
<dbReference type="EMBL" id="LCJB01000003">
    <property type="protein sequence ID" value="KKT71987.1"/>
    <property type="molecule type" value="Genomic_DNA"/>
</dbReference>
<feature type="region of interest" description="Disordered" evidence="1">
    <location>
        <begin position="1"/>
        <end position="31"/>
    </location>
</feature>
<feature type="compositionally biased region" description="Basic and acidic residues" evidence="1">
    <location>
        <begin position="14"/>
        <end position="31"/>
    </location>
</feature>
<name>A0A0G1LT25_9BACT</name>
<reference evidence="2 3" key="1">
    <citation type="journal article" date="2015" name="Nature">
        <title>rRNA introns, odd ribosomes, and small enigmatic genomes across a large radiation of phyla.</title>
        <authorList>
            <person name="Brown C.T."/>
            <person name="Hug L.A."/>
            <person name="Thomas B.C."/>
            <person name="Sharon I."/>
            <person name="Castelle C.J."/>
            <person name="Singh A."/>
            <person name="Wilkins M.J."/>
            <person name="Williams K.H."/>
            <person name="Banfield J.F."/>
        </authorList>
    </citation>
    <scope>NUCLEOTIDE SEQUENCE [LARGE SCALE GENOMIC DNA]</scope>
</reference>
<organism evidence="2 3">
    <name type="scientific">Candidatus Uhrbacteria bacterium GW2011_GWF2_44_350</name>
    <dbReference type="NCBI Taxonomy" id="1619000"/>
    <lineage>
        <taxon>Bacteria</taxon>
        <taxon>Candidatus Uhriibacteriota</taxon>
    </lineage>
</organism>
<evidence type="ECO:0000256" key="1">
    <source>
        <dbReference type="SAM" id="MobiDB-lite"/>
    </source>
</evidence>
<evidence type="ECO:0000313" key="3">
    <source>
        <dbReference type="Proteomes" id="UP000034154"/>
    </source>
</evidence>
<evidence type="ECO:0000313" key="2">
    <source>
        <dbReference type="EMBL" id="KKT71987.1"/>
    </source>
</evidence>
<sequence length="184" mass="21651">MRRNEGGGPSGQDNDQKKVQEEVDLQEKRRKALDPETFLERFKTKIETEKEEKNEDTWQNWTAFEEDGLMVAIRREALPFFERAYEVIIPGFKERGQLMDPIVFGPYCSYKGERLNKDMEKNDVFATEVVGFLVKTAKEIKPESLTDESSETELRSRQEQLLAELEGFIIRREKEIREREIRGL</sequence>
<comment type="caution">
    <text evidence="2">The sequence shown here is derived from an EMBL/GenBank/DDBJ whole genome shotgun (WGS) entry which is preliminary data.</text>
</comment>